<feature type="compositionally biased region" description="Polar residues" evidence="1">
    <location>
        <begin position="21"/>
        <end position="36"/>
    </location>
</feature>
<dbReference type="Proteomes" id="UP001345963">
    <property type="component" value="Unassembled WGS sequence"/>
</dbReference>
<evidence type="ECO:0000256" key="1">
    <source>
        <dbReference type="SAM" id="MobiDB-lite"/>
    </source>
</evidence>
<feature type="region of interest" description="Disordered" evidence="1">
    <location>
        <begin position="17"/>
        <end position="36"/>
    </location>
</feature>
<accession>A0ABU7BT29</accession>
<reference evidence="2 3" key="1">
    <citation type="submission" date="2021-07" db="EMBL/GenBank/DDBJ databases">
        <authorList>
            <person name="Palmer J.M."/>
        </authorList>
    </citation>
    <scope>NUCLEOTIDE SEQUENCE [LARGE SCALE GENOMIC DNA]</scope>
    <source>
        <strain evidence="2 3">AT_MEX2019</strain>
        <tissue evidence="2">Muscle</tissue>
    </source>
</reference>
<gene>
    <name evidence="2" type="ORF">ATANTOWER_017177</name>
</gene>
<comment type="caution">
    <text evidence="2">The sequence shown here is derived from an EMBL/GenBank/DDBJ whole genome shotgun (WGS) entry which is preliminary data.</text>
</comment>
<sequence length="109" mass="12239">MTSDLSHTLSFRAEPKILSALQRTKPPSTSKTSRLLDQTHIPGPKLHSLQGEADPVPESSCHNRISLLHKIKTLKRSDVSSFCMWVKRIEKTMTPLPLSHSALCHLNNF</sequence>
<evidence type="ECO:0000313" key="3">
    <source>
        <dbReference type="Proteomes" id="UP001345963"/>
    </source>
</evidence>
<dbReference type="EMBL" id="JAHUTI010062560">
    <property type="protein sequence ID" value="MED6252794.1"/>
    <property type="molecule type" value="Genomic_DNA"/>
</dbReference>
<organism evidence="2 3">
    <name type="scientific">Ataeniobius toweri</name>
    <dbReference type="NCBI Taxonomy" id="208326"/>
    <lineage>
        <taxon>Eukaryota</taxon>
        <taxon>Metazoa</taxon>
        <taxon>Chordata</taxon>
        <taxon>Craniata</taxon>
        <taxon>Vertebrata</taxon>
        <taxon>Euteleostomi</taxon>
        <taxon>Actinopterygii</taxon>
        <taxon>Neopterygii</taxon>
        <taxon>Teleostei</taxon>
        <taxon>Neoteleostei</taxon>
        <taxon>Acanthomorphata</taxon>
        <taxon>Ovalentaria</taxon>
        <taxon>Atherinomorphae</taxon>
        <taxon>Cyprinodontiformes</taxon>
        <taxon>Goodeidae</taxon>
        <taxon>Ataeniobius</taxon>
    </lineage>
</organism>
<proteinExistence type="predicted"/>
<protein>
    <submittedName>
        <fullName evidence="2">Uncharacterized protein</fullName>
    </submittedName>
</protein>
<keyword evidence="3" id="KW-1185">Reference proteome</keyword>
<evidence type="ECO:0000313" key="2">
    <source>
        <dbReference type="EMBL" id="MED6252794.1"/>
    </source>
</evidence>
<name>A0ABU7BT29_9TELE</name>